<organism evidence="1 2">
    <name type="scientific">Paenibacillus macerans</name>
    <name type="common">Bacillus macerans</name>
    <dbReference type="NCBI Taxonomy" id="44252"/>
    <lineage>
        <taxon>Bacteria</taxon>
        <taxon>Bacillati</taxon>
        <taxon>Bacillota</taxon>
        <taxon>Bacilli</taxon>
        <taxon>Bacillales</taxon>
        <taxon>Paenibacillaceae</taxon>
        <taxon>Paenibacillus</taxon>
    </lineage>
</organism>
<dbReference type="RefSeq" id="WP_124332841.1">
    <property type="nucleotide sequence ID" value="NZ_BGML01000007.1"/>
</dbReference>
<proteinExistence type="predicted"/>
<evidence type="ECO:0000313" key="2">
    <source>
        <dbReference type="Proteomes" id="UP000442469"/>
    </source>
</evidence>
<dbReference type="AlphaFoldDB" id="A0A6N8F300"/>
<evidence type="ECO:0000313" key="1">
    <source>
        <dbReference type="EMBL" id="MUG24862.1"/>
    </source>
</evidence>
<name>A0A6N8F300_PAEMA</name>
<reference evidence="1 2" key="1">
    <citation type="submission" date="2019-11" db="EMBL/GenBank/DDBJ databases">
        <title>Draft genome sequences of five Paenibacillus species of dairy origin.</title>
        <authorList>
            <person name="Olajide A.M."/>
            <person name="Chen S."/>
            <person name="Lapointe G."/>
        </authorList>
    </citation>
    <scope>NUCLEOTIDE SEQUENCE [LARGE SCALE GENOMIC DNA]</scope>
    <source>
        <strain evidence="1 2">3CT49</strain>
    </source>
</reference>
<protein>
    <submittedName>
        <fullName evidence="1">Uncharacterized protein</fullName>
    </submittedName>
</protein>
<accession>A0A6N8F300</accession>
<dbReference type="Proteomes" id="UP000442469">
    <property type="component" value="Unassembled WGS sequence"/>
</dbReference>
<comment type="caution">
    <text evidence="1">The sequence shown here is derived from an EMBL/GenBank/DDBJ whole genome shotgun (WGS) entry which is preliminary data.</text>
</comment>
<sequence>MVYELSGLHTARDHYYSFSKDKEGKSLDDSGMLAEYGILDNPVKKTINERAYTLNDNLFVYHEGDIVVYQSIDTQKENKGLPETIVSLLKEKGSGSGQINIANLEGRTRLEVYMMIDEYHVKIIFYIHNIEELDNYFND</sequence>
<dbReference type="EMBL" id="WNZZ01000018">
    <property type="protein sequence ID" value="MUG24862.1"/>
    <property type="molecule type" value="Genomic_DNA"/>
</dbReference>
<gene>
    <name evidence="1" type="ORF">GNQ08_21070</name>
</gene>